<accession>A0A9E7MR59</accession>
<evidence type="ECO:0000259" key="1">
    <source>
        <dbReference type="PROSITE" id="PS50943"/>
    </source>
</evidence>
<dbReference type="PROSITE" id="PS50943">
    <property type="entry name" value="HTH_CROC1"/>
    <property type="match status" value="1"/>
</dbReference>
<feature type="domain" description="HTH cro/C1-type" evidence="1">
    <location>
        <begin position="31"/>
        <end position="85"/>
    </location>
</feature>
<organism evidence="2 3">
    <name type="scientific">Brevundimonas phage vB_BpoS-Kikimora</name>
    <dbReference type="NCBI Taxonomy" id="2948601"/>
    <lineage>
        <taxon>Viruses</taxon>
        <taxon>Duplodnaviria</taxon>
        <taxon>Heunggongvirae</taxon>
        <taxon>Uroviricota</taxon>
        <taxon>Caudoviricetes</taxon>
        <taxon>Jeanschmidtviridae</taxon>
        <taxon>Kikimoravirus</taxon>
        <taxon>Kikimoravirus kikimora</taxon>
    </lineage>
</organism>
<dbReference type="InterPro" id="IPR001387">
    <property type="entry name" value="Cro/C1-type_HTH"/>
</dbReference>
<evidence type="ECO:0000313" key="2">
    <source>
        <dbReference type="EMBL" id="USN15346.1"/>
    </source>
</evidence>
<dbReference type="EMBL" id="ON529857">
    <property type="protein sequence ID" value="USN15346.1"/>
    <property type="molecule type" value="Genomic_DNA"/>
</dbReference>
<dbReference type="SMART" id="SM00530">
    <property type="entry name" value="HTH_XRE"/>
    <property type="match status" value="1"/>
</dbReference>
<dbReference type="Proteomes" id="UP001056576">
    <property type="component" value="Segment"/>
</dbReference>
<dbReference type="SUPFAM" id="SSF47413">
    <property type="entry name" value="lambda repressor-like DNA-binding domains"/>
    <property type="match status" value="1"/>
</dbReference>
<protein>
    <submittedName>
        <fullName evidence="2">DNA-binding protein</fullName>
    </submittedName>
</protein>
<dbReference type="Pfam" id="PF01381">
    <property type="entry name" value="HTH_3"/>
    <property type="match status" value="1"/>
</dbReference>
<dbReference type="Gene3D" id="1.10.260.40">
    <property type="entry name" value="lambda repressor-like DNA-binding domains"/>
    <property type="match status" value="1"/>
</dbReference>
<evidence type="ECO:0000313" key="3">
    <source>
        <dbReference type="Proteomes" id="UP001056576"/>
    </source>
</evidence>
<dbReference type="GO" id="GO:0003677">
    <property type="term" value="F:DNA binding"/>
    <property type="evidence" value="ECO:0007669"/>
    <property type="project" value="UniProtKB-KW"/>
</dbReference>
<keyword evidence="3" id="KW-1185">Reference proteome</keyword>
<dbReference type="InterPro" id="IPR010982">
    <property type="entry name" value="Lambda_DNA-bd_dom_sf"/>
</dbReference>
<keyword evidence="2" id="KW-0238">DNA-binding</keyword>
<sequence>MTTEPIEKPKRGKKPDSHAMKPIDFLISNRIERRRTSVGMSQTTLARKIGLTPQQIKKYEAGVNRVSAGTLFFIGQALGVSPNHFYQGGDEVSPNVATLTAEDAASIQEGESVMRLYLKLSDRDRSTILALTQSLSQGSK</sequence>
<proteinExistence type="predicted"/>
<gene>
    <name evidence="2" type="ORF">KIKIMORA_02000</name>
</gene>
<name>A0A9E7MR59_9CAUD</name>
<reference evidence="2 3" key="1">
    <citation type="submission" date="2022-05" db="EMBL/GenBank/DDBJ databases">
        <authorList>
            <person name="Friedrich I."/>
            <person name="Poehlein A."/>
            <person name="Schneider D."/>
            <person name="Hertel R."/>
            <person name="Daniel R."/>
        </authorList>
    </citation>
    <scope>NUCLEOTIDE SEQUENCE [LARGE SCALE GENOMIC DNA]</scope>
</reference>
<dbReference type="CDD" id="cd00093">
    <property type="entry name" value="HTH_XRE"/>
    <property type="match status" value="1"/>
</dbReference>